<evidence type="ECO:0000256" key="5">
    <source>
        <dbReference type="ARBA" id="ARBA00023316"/>
    </source>
</evidence>
<dbReference type="SMART" id="SM00393">
    <property type="entry name" value="R3H"/>
    <property type="match status" value="1"/>
</dbReference>
<dbReference type="InterPro" id="IPR034079">
    <property type="entry name" value="R3H_KhpB"/>
</dbReference>
<dbReference type="CDD" id="cd02644">
    <property type="entry name" value="R3H_jag"/>
    <property type="match status" value="1"/>
</dbReference>
<dbReference type="Gene3D" id="3.30.30.80">
    <property type="entry name" value="probable RNA-binding protein from clostridium symbiosum atcc 14940"/>
    <property type="match status" value="1"/>
</dbReference>
<dbReference type="InterPro" id="IPR032782">
    <property type="entry name" value="KhpB_N"/>
</dbReference>
<comment type="subunit">
    <text evidence="6">Forms a complex with KhpA.</text>
</comment>
<keyword evidence="3 6" id="KW-0133">Cell shape</keyword>
<dbReference type="RefSeq" id="WP_057979533.1">
    <property type="nucleotide sequence ID" value="NZ_LKHP01000019.1"/>
</dbReference>
<reference evidence="8 9" key="1">
    <citation type="submission" date="2015-09" db="EMBL/GenBank/DDBJ databases">
        <title>Draft genome sequence of a Caloramator mitchellensis, a moderate thermophile from the Great Artesian Basin of Australia.</title>
        <authorList>
            <person name="Patel B.K."/>
        </authorList>
    </citation>
    <scope>NUCLEOTIDE SEQUENCE [LARGE SCALE GENOMIC DNA]</scope>
    <source>
        <strain evidence="8 9">VF08</strain>
    </source>
</reference>
<keyword evidence="1 6" id="KW-0963">Cytoplasm</keyword>
<comment type="function">
    <text evidence="6">A probable RNA chaperone. Forms a complex with KhpA which binds to cellular RNA and controls its expression. Plays a role in peptidoglycan (PG) homeostasis and cell length regulation.</text>
</comment>
<organism evidence="8 9">
    <name type="scientific">Caloramator mitchellensis</name>
    <dbReference type="NCBI Taxonomy" id="908809"/>
    <lineage>
        <taxon>Bacteria</taxon>
        <taxon>Bacillati</taxon>
        <taxon>Bacillota</taxon>
        <taxon>Clostridia</taxon>
        <taxon>Eubacteriales</taxon>
        <taxon>Clostridiaceae</taxon>
        <taxon>Caloramator</taxon>
    </lineage>
</organism>
<evidence type="ECO:0000313" key="8">
    <source>
        <dbReference type="EMBL" id="KRQ85947.1"/>
    </source>
</evidence>
<comment type="similarity">
    <text evidence="6">Belongs to the KhpB RNA-binding protein family.</text>
</comment>
<dbReference type="SUPFAM" id="SSF82708">
    <property type="entry name" value="R3H domain"/>
    <property type="match status" value="1"/>
</dbReference>
<keyword evidence="5 6" id="KW-0961">Cell wall biogenesis/degradation</keyword>
<dbReference type="GO" id="GO:0003723">
    <property type="term" value="F:RNA binding"/>
    <property type="evidence" value="ECO:0007669"/>
    <property type="project" value="UniProtKB-UniRule"/>
</dbReference>
<dbReference type="Pfam" id="PF13083">
    <property type="entry name" value="KH_KhpA-B"/>
    <property type="match status" value="1"/>
</dbReference>
<dbReference type="GO" id="GO:0008360">
    <property type="term" value="P:regulation of cell shape"/>
    <property type="evidence" value="ECO:0007669"/>
    <property type="project" value="UniProtKB-KW"/>
</dbReference>
<sequence>MRKWVEATGKTVENAIENGLRELGVTRDKVTVDIVESGNKGVFGLLGAKPAKVKLTLKKDYGAIAKTFLREVLDKMGIMCEIQMKEEDDVLKINLAGPRMGALIGHRGETLDSLQYLVSLVVNKENSENEFKKVLLDTQNYRQKREDTLVRLANRLAYKVKRYNKSITLEPMNPYERRIIHAALQNHPEVTTYSIGEEPYRKVVIDLKK</sequence>
<gene>
    <name evidence="6" type="primary">khpB</name>
    <name evidence="6" type="synonym">eloR</name>
    <name evidence="8" type="ORF">ABG79_02251</name>
</gene>
<evidence type="ECO:0000256" key="2">
    <source>
        <dbReference type="ARBA" id="ARBA00022884"/>
    </source>
</evidence>
<comment type="caution">
    <text evidence="8">The sequence shown here is derived from an EMBL/GenBank/DDBJ whole genome shotgun (WGS) entry which is preliminary data.</text>
</comment>
<evidence type="ECO:0000256" key="6">
    <source>
        <dbReference type="HAMAP-Rule" id="MF_00867"/>
    </source>
</evidence>
<proteinExistence type="inferred from homology"/>
<dbReference type="NCBIfam" id="NF041568">
    <property type="entry name" value="Jag_EloR"/>
    <property type="match status" value="1"/>
</dbReference>
<dbReference type="CDD" id="cd02414">
    <property type="entry name" value="KH-II_Jag"/>
    <property type="match status" value="1"/>
</dbReference>
<name>A0A0R3JR50_CALMK</name>
<dbReference type="InterPro" id="IPR038247">
    <property type="entry name" value="Jag_N_dom_sf"/>
</dbReference>
<keyword evidence="2 6" id="KW-0694">RNA-binding</keyword>
<dbReference type="PANTHER" id="PTHR35800">
    <property type="entry name" value="PROTEIN JAG"/>
    <property type="match status" value="1"/>
</dbReference>
<feature type="region of interest" description="Jag_N domain" evidence="6">
    <location>
        <begin position="6"/>
        <end position="56"/>
    </location>
</feature>
<evidence type="ECO:0000259" key="7">
    <source>
        <dbReference type="PROSITE" id="PS51061"/>
    </source>
</evidence>
<dbReference type="GO" id="GO:0005737">
    <property type="term" value="C:cytoplasm"/>
    <property type="evidence" value="ECO:0007669"/>
    <property type="project" value="UniProtKB-SubCell"/>
</dbReference>
<dbReference type="GO" id="GO:0009252">
    <property type="term" value="P:peptidoglycan biosynthetic process"/>
    <property type="evidence" value="ECO:0007669"/>
    <property type="project" value="UniProtKB-UniRule"/>
</dbReference>
<dbReference type="EMBL" id="LKHP01000019">
    <property type="protein sequence ID" value="KRQ85947.1"/>
    <property type="molecule type" value="Genomic_DNA"/>
</dbReference>
<keyword evidence="4 6" id="KW-0143">Chaperone</keyword>
<dbReference type="Pfam" id="PF14804">
    <property type="entry name" value="Jag_N"/>
    <property type="match status" value="1"/>
</dbReference>
<dbReference type="OrthoDB" id="9794483at2"/>
<feature type="domain" description="R3H" evidence="7">
    <location>
        <begin position="143"/>
        <end position="209"/>
    </location>
</feature>
<dbReference type="InterPro" id="IPR001374">
    <property type="entry name" value="R3H_dom"/>
</dbReference>
<dbReference type="HAMAP" id="MF_00867">
    <property type="entry name" value="KhpB"/>
    <property type="match status" value="1"/>
</dbReference>
<evidence type="ECO:0000256" key="1">
    <source>
        <dbReference type="ARBA" id="ARBA00022490"/>
    </source>
</evidence>
<dbReference type="SMART" id="SM01245">
    <property type="entry name" value="Jag_N"/>
    <property type="match status" value="1"/>
</dbReference>
<comment type="domain">
    <text evidence="6">Has an N-terminal Jag-N domain and 2 RNA-binding domains (KH and R3H).</text>
</comment>
<dbReference type="AlphaFoldDB" id="A0A0R3JR50"/>
<dbReference type="PANTHER" id="PTHR35800:SF1">
    <property type="entry name" value="RNA-BINDING PROTEIN KHPB"/>
    <property type="match status" value="1"/>
</dbReference>
<dbReference type="PROSITE" id="PS51061">
    <property type="entry name" value="R3H"/>
    <property type="match status" value="1"/>
</dbReference>
<dbReference type="PATRIC" id="fig|908809.3.peg.2237"/>
<evidence type="ECO:0000256" key="4">
    <source>
        <dbReference type="ARBA" id="ARBA00023186"/>
    </source>
</evidence>
<evidence type="ECO:0000256" key="3">
    <source>
        <dbReference type="ARBA" id="ARBA00022960"/>
    </source>
</evidence>
<dbReference type="Pfam" id="PF01424">
    <property type="entry name" value="R3H"/>
    <property type="match status" value="1"/>
</dbReference>
<protein>
    <recommendedName>
        <fullName evidence="6">RNA-binding protein KhpB</fullName>
    </recommendedName>
    <alternativeName>
        <fullName evidence="6">RNA-binding protein EloR</fullName>
    </alternativeName>
</protein>
<dbReference type="InterPro" id="IPR038008">
    <property type="entry name" value="Jag_KH"/>
</dbReference>
<dbReference type="GO" id="GO:0071555">
    <property type="term" value="P:cell wall organization"/>
    <property type="evidence" value="ECO:0007669"/>
    <property type="project" value="UniProtKB-KW"/>
</dbReference>
<dbReference type="STRING" id="908809.ABG79_02251"/>
<evidence type="ECO:0000313" key="9">
    <source>
        <dbReference type="Proteomes" id="UP000052015"/>
    </source>
</evidence>
<dbReference type="InterPro" id="IPR036867">
    <property type="entry name" value="R3H_dom_sf"/>
</dbReference>
<dbReference type="Gene3D" id="3.30.1370.50">
    <property type="entry name" value="R3H-like domain"/>
    <property type="match status" value="1"/>
</dbReference>
<accession>A0A0R3JR50</accession>
<keyword evidence="9" id="KW-1185">Reference proteome</keyword>
<comment type="subcellular location">
    <subcellularLocation>
        <location evidence="6">Cytoplasm</location>
    </subcellularLocation>
</comment>
<dbReference type="Gene3D" id="3.30.300.20">
    <property type="match status" value="1"/>
</dbReference>
<dbReference type="Proteomes" id="UP000052015">
    <property type="component" value="Unassembled WGS sequence"/>
</dbReference>
<dbReference type="InterPro" id="IPR015946">
    <property type="entry name" value="KH_dom-like_a/b"/>
</dbReference>
<dbReference type="InterPro" id="IPR039247">
    <property type="entry name" value="KhpB"/>
</dbReference>